<accession>A0AAU7MXE3</accession>
<evidence type="ECO:0008006" key="2">
    <source>
        <dbReference type="Google" id="ProtNLM"/>
    </source>
</evidence>
<organism evidence="1">
    <name type="scientific">Flagellimonas sp. MMG031</name>
    <dbReference type="NCBI Taxonomy" id="3158549"/>
    <lineage>
        <taxon>Bacteria</taxon>
        <taxon>Pseudomonadati</taxon>
        <taxon>Bacteroidota</taxon>
        <taxon>Flavobacteriia</taxon>
        <taxon>Flavobacteriales</taxon>
        <taxon>Flavobacteriaceae</taxon>
        <taxon>Flagellimonas</taxon>
    </lineage>
</organism>
<dbReference type="EMBL" id="CP157804">
    <property type="protein sequence ID" value="XBQ23049.1"/>
    <property type="molecule type" value="Genomic_DNA"/>
</dbReference>
<gene>
    <name evidence="1" type="ORF">ABNE31_15745</name>
</gene>
<dbReference type="KEGG" id="fld:ABNE31_15745"/>
<protein>
    <recommendedName>
        <fullName evidence="2">Lipocalin-like domain-containing protein</fullName>
    </recommendedName>
</protein>
<dbReference type="AlphaFoldDB" id="A0AAU7MXE3"/>
<dbReference type="RefSeq" id="WP_349351813.1">
    <property type="nucleotide sequence ID" value="NZ_CP157804.1"/>
</dbReference>
<name>A0AAU7MXE3_9FLAO</name>
<sequence>MSTLMTAQNSDSCPCCTENHRAFDFWIGEWEVVNAKDGSPAGTSRISKEENGCVIREHWTSAKAGYTGTSLNFYNAERDTWEQTWVDNTGAVLKLSGNRKGNKMILSSDEFTKADGKTYTNRITWINNPDGTVRQLWEVLDEKGAVSVAFDGLYRPMQKTKNR</sequence>
<evidence type="ECO:0000313" key="1">
    <source>
        <dbReference type="EMBL" id="XBQ23049.1"/>
    </source>
</evidence>
<proteinExistence type="predicted"/>
<reference evidence="1" key="1">
    <citation type="submission" date="2024-05" db="EMBL/GenBank/DDBJ databases">
        <title>Draft Genome Sequences of Flagellimonas sp. MMG031 and Marinobacter sp. MMG032 Isolated from the dinoflagellate Symbiodinium pilosum.</title>
        <authorList>
            <person name="Shikuma N.J."/>
            <person name="Farrell M.V."/>
        </authorList>
    </citation>
    <scope>NUCLEOTIDE SEQUENCE</scope>
    <source>
        <strain evidence="1">MMG031</strain>
    </source>
</reference>